<organism evidence="2">
    <name type="scientific">Panicum hallii</name>
    <dbReference type="NCBI Taxonomy" id="206008"/>
    <lineage>
        <taxon>Eukaryota</taxon>
        <taxon>Viridiplantae</taxon>
        <taxon>Streptophyta</taxon>
        <taxon>Embryophyta</taxon>
        <taxon>Tracheophyta</taxon>
        <taxon>Spermatophyta</taxon>
        <taxon>Magnoliopsida</taxon>
        <taxon>Liliopsida</taxon>
        <taxon>Poales</taxon>
        <taxon>Poaceae</taxon>
        <taxon>PACMAD clade</taxon>
        <taxon>Panicoideae</taxon>
        <taxon>Panicodae</taxon>
        <taxon>Paniceae</taxon>
        <taxon>Panicinae</taxon>
        <taxon>Panicum</taxon>
        <taxon>Panicum sect. Panicum</taxon>
    </lineage>
</organism>
<accession>A0A2T8I9J8</accession>
<dbReference type="InterPro" id="IPR005135">
    <property type="entry name" value="Endo/exonuclease/phosphatase"/>
</dbReference>
<dbReference type="SUPFAM" id="SSF56219">
    <property type="entry name" value="DNase I-like"/>
    <property type="match status" value="1"/>
</dbReference>
<proteinExistence type="predicted"/>
<evidence type="ECO:0000313" key="2">
    <source>
        <dbReference type="EMBL" id="PVH34343.1"/>
    </source>
</evidence>
<dbReference type="Gene3D" id="3.60.10.10">
    <property type="entry name" value="Endonuclease/exonuclease/phosphatase"/>
    <property type="match status" value="1"/>
</dbReference>
<dbReference type="InterPro" id="IPR036691">
    <property type="entry name" value="Endo/exonu/phosph_ase_sf"/>
</dbReference>
<dbReference type="PANTHER" id="PTHR35218:SF9">
    <property type="entry name" value="ENDONUCLEASE_EXONUCLEASE_PHOSPHATASE DOMAIN-CONTAINING PROTEIN"/>
    <property type="match status" value="1"/>
</dbReference>
<reference evidence="2" key="1">
    <citation type="submission" date="2018-04" db="EMBL/GenBank/DDBJ databases">
        <title>WGS assembly of Panicum hallii.</title>
        <authorList>
            <person name="Lovell J."/>
            <person name="Jenkins J."/>
            <person name="Lowry D."/>
            <person name="Mamidi S."/>
            <person name="Sreedasyam A."/>
            <person name="Weng X."/>
            <person name="Barry K."/>
            <person name="Bonette J."/>
            <person name="Campitelli B."/>
            <person name="Daum C."/>
            <person name="Gordon S."/>
            <person name="Gould B."/>
            <person name="Lipzen A."/>
            <person name="Macqueen A."/>
            <person name="Palacio-Mejia J."/>
            <person name="Plott C."/>
            <person name="Shakirov E."/>
            <person name="Shu S."/>
            <person name="Yoshinaga Y."/>
            <person name="Zane M."/>
            <person name="Rokhsar D."/>
            <person name="Grimwood J."/>
            <person name="Schmutz J."/>
            <person name="Juenger T."/>
        </authorList>
    </citation>
    <scope>NUCLEOTIDE SEQUENCE [LARGE SCALE GENOMIC DNA]</scope>
    <source>
        <strain evidence="2">FIL2</strain>
    </source>
</reference>
<protein>
    <recommendedName>
        <fullName evidence="1">Endonuclease/exonuclease/phosphatase domain-containing protein</fullName>
    </recommendedName>
</protein>
<evidence type="ECO:0000259" key="1">
    <source>
        <dbReference type="Pfam" id="PF03372"/>
    </source>
</evidence>
<dbReference type="Gramene" id="PVH34343">
    <property type="protein sequence ID" value="PVH34343"/>
    <property type="gene ID" value="PAHAL_8G199800"/>
</dbReference>
<dbReference type="Proteomes" id="UP000243499">
    <property type="component" value="Chromosome 8"/>
</dbReference>
<feature type="domain" description="Endonuclease/exonuclease/phosphatase" evidence="1">
    <location>
        <begin position="4"/>
        <end position="223"/>
    </location>
</feature>
<name>A0A2T8I9J8_9POAL</name>
<dbReference type="AlphaFoldDB" id="A0A2T8I9J8"/>
<dbReference type="Pfam" id="PF03372">
    <property type="entry name" value="Exo_endo_phos"/>
    <property type="match status" value="1"/>
</dbReference>
<dbReference type="PANTHER" id="PTHR35218">
    <property type="entry name" value="RNASE H DOMAIN-CONTAINING PROTEIN"/>
    <property type="match status" value="1"/>
</dbReference>
<gene>
    <name evidence="2" type="ORF">PAHAL_8G199800</name>
</gene>
<sequence length="234" mass="27043">MNLLSVNCWCCGRPEAVQELRLLVEEKRPAVMFLMETRMGEERALNLKRSLGFPNATVVKSEGESGGLMLLWRHDVVVAELSKSKSHIDVHLSCESLRISQWRLTSFYGEPRRECRKESWYLMRAQSALPWLCVGDFNEVLMVEEHIGGNDREAWQMAAFQDVVDDCHLTDLGYHGLPYTWDNRQDGSRNVKVHLDHALGDNKFMERLRDTEVYHIPLTESDHCGLLVEVREKV</sequence>
<dbReference type="GO" id="GO:0003824">
    <property type="term" value="F:catalytic activity"/>
    <property type="evidence" value="ECO:0007669"/>
    <property type="project" value="InterPro"/>
</dbReference>
<dbReference type="EMBL" id="CM008053">
    <property type="protein sequence ID" value="PVH34343.1"/>
    <property type="molecule type" value="Genomic_DNA"/>
</dbReference>